<dbReference type="Proteomes" id="UP000299102">
    <property type="component" value="Unassembled WGS sequence"/>
</dbReference>
<accession>A0A4C1W003</accession>
<dbReference type="EMBL" id="BGZK01000459">
    <property type="protein sequence ID" value="GBP44846.1"/>
    <property type="molecule type" value="Genomic_DNA"/>
</dbReference>
<keyword evidence="3" id="KW-1185">Reference proteome</keyword>
<name>A0A4C1W003_EUMVA</name>
<dbReference type="AlphaFoldDB" id="A0A4C1W003"/>
<gene>
    <name evidence="2" type="ORF">EVAR_75715_1</name>
</gene>
<evidence type="ECO:0000256" key="1">
    <source>
        <dbReference type="SAM" id="MobiDB-lite"/>
    </source>
</evidence>
<evidence type="ECO:0000313" key="3">
    <source>
        <dbReference type="Proteomes" id="UP000299102"/>
    </source>
</evidence>
<comment type="caution">
    <text evidence="2">The sequence shown here is derived from an EMBL/GenBank/DDBJ whole genome shotgun (WGS) entry which is preliminary data.</text>
</comment>
<reference evidence="2 3" key="1">
    <citation type="journal article" date="2019" name="Commun. Biol.">
        <title>The bagworm genome reveals a unique fibroin gene that provides high tensile strength.</title>
        <authorList>
            <person name="Kono N."/>
            <person name="Nakamura H."/>
            <person name="Ohtoshi R."/>
            <person name="Tomita M."/>
            <person name="Numata K."/>
            <person name="Arakawa K."/>
        </authorList>
    </citation>
    <scope>NUCLEOTIDE SEQUENCE [LARGE SCALE GENOMIC DNA]</scope>
</reference>
<evidence type="ECO:0000313" key="2">
    <source>
        <dbReference type="EMBL" id="GBP44846.1"/>
    </source>
</evidence>
<organism evidence="2 3">
    <name type="scientific">Eumeta variegata</name>
    <name type="common">Bagworm moth</name>
    <name type="synonym">Eumeta japonica</name>
    <dbReference type="NCBI Taxonomy" id="151549"/>
    <lineage>
        <taxon>Eukaryota</taxon>
        <taxon>Metazoa</taxon>
        <taxon>Ecdysozoa</taxon>
        <taxon>Arthropoda</taxon>
        <taxon>Hexapoda</taxon>
        <taxon>Insecta</taxon>
        <taxon>Pterygota</taxon>
        <taxon>Neoptera</taxon>
        <taxon>Endopterygota</taxon>
        <taxon>Lepidoptera</taxon>
        <taxon>Glossata</taxon>
        <taxon>Ditrysia</taxon>
        <taxon>Tineoidea</taxon>
        <taxon>Psychidae</taxon>
        <taxon>Oiketicinae</taxon>
        <taxon>Eumeta</taxon>
    </lineage>
</organism>
<feature type="region of interest" description="Disordered" evidence="1">
    <location>
        <begin position="18"/>
        <end position="45"/>
    </location>
</feature>
<sequence>MIIPLNIAFEAQMDMSPPALNHEGVPTSLVSTSTSEERIESGPPKTRARCADHHLCYNVIPGARRGRCSLLTCHRDTSIQICACAASSLNSAISTRKAVLFYLA</sequence>
<proteinExistence type="predicted"/>
<protein>
    <submittedName>
        <fullName evidence="2">Uncharacterized protein</fullName>
    </submittedName>
</protein>